<dbReference type="InterPro" id="IPR010620">
    <property type="entry name" value="SBBP_repeat"/>
</dbReference>
<keyword evidence="1" id="KW-0732">Signal</keyword>
<protein>
    <submittedName>
        <fullName evidence="3">SBBP repeat-containing protein</fullName>
    </submittedName>
</protein>
<dbReference type="SUPFAM" id="SSF101898">
    <property type="entry name" value="NHL repeat"/>
    <property type="match status" value="2"/>
</dbReference>
<evidence type="ECO:0000259" key="2">
    <source>
        <dbReference type="Pfam" id="PF18962"/>
    </source>
</evidence>
<accession>A0A7W2M2J4</accession>
<dbReference type="NCBIfam" id="TIGR04183">
    <property type="entry name" value="Por_Secre_tail"/>
    <property type="match status" value="1"/>
</dbReference>
<name>A0A7W2M2J4_9FLAO</name>
<evidence type="ECO:0000256" key="1">
    <source>
        <dbReference type="ARBA" id="ARBA00022729"/>
    </source>
</evidence>
<dbReference type="PANTHER" id="PTHR35580:SF1">
    <property type="entry name" value="PHYTASE-LIKE DOMAIN-CONTAINING PROTEIN"/>
    <property type="match status" value="1"/>
</dbReference>
<dbReference type="PANTHER" id="PTHR35580">
    <property type="entry name" value="CELL SURFACE GLYCOPROTEIN (S-LAYER PROTEIN)-LIKE PROTEIN"/>
    <property type="match status" value="1"/>
</dbReference>
<dbReference type="RefSeq" id="WP_182202198.1">
    <property type="nucleotide sequence ID" value="NZ_JACGLT010000001.1"/>
</dbReference>
<dbReference type="InterPro" id="IPR052918">
    <property type="entry name" value="Motility_Chemotaxis_Reg"/>
</dbReference>
<dbReference type="AlphaFoldDB" id="A0A7W2M2J4"/>
<dbReference type="Pfam" id="PF06739">
    <property type="entry name" value="SBBP"/>
    <property type="match status" value="3"/>
</dbReference>
<evidence type="ECO:0000313" key="3">
    <source>
        <dbReference type="EMBL" id="MBA6151493.1"/>
    </source>
</evidence>
<dbReference type="InterPro" id="IPR026444">
    <property type="entry name" value="Secre_tail"/>
</dbReference>
<organism evidence="3 4">
    <name type="scientific">Gelidibacter maritimus</name>
    <dbReference type="NCBI Taxonomy" id="2761487"/>
    <lineage>
        <taxon>Bacteria</taxon>
        <taxon>Pseudomonadati</taxon>
        <taxon>Bacteroidota</taxon>
        <taxon>Flavobacteriia</taxon>
        <taxon>Flavobacteriales</taxon>
        <taxon>Flavobacteriaceae</taxon>
        <taxon>Gelidibacter</taxon>
    </lineage>
</organism>
<keyword evidence="4" id="KW-1185">Reference proteome</keyword>
<reference evidence="3 4" key="1">
    <citation type="submission" date="2020-07" db="EMBL/GenBank/DDBJ databases">
        <title>Bacterium isolated from marine sediment.</title>
        <authorList>
            <person name="Shang D."/>
        </authorList>
    </citation>
    <scope>NUCLEOTIDE SEQUENCE [LARGE SCALE GENOMIC DNA]</scope>
    <source>
        <strain evidence="3 4">F6074</strain>
    </source>
</reference>
<sequence>MNFRITFFVIISSLCISTTSLYSQNPTFEWVKQIGGSGAIVASTITTDLNGQLYVGGHFSGTADLDPGESSANFTSNGYTDAFIQKLDTDGNLLWVKKFGGVSEEYAHSITTDALGNVYLTGVFAYTVDFNPDGEPAVFTSNGDYDTYIIKYDTNGNFQWVKQLGGVENDFGYAIRTDLNGGVYICGFFRETVDFDPGEGVYNMTSNGDSEAYLLKLNTDGEFIWAKQYGGVLSEYPLAIALDANGDVYLTGDFKGTVDFNPGMDDSILTSAGYEDIFILKVDENGDFIWVKQMGSVGVDKGTSISVDAQGNVYTTGHFVQTVDFDPGDGVFNMTATGGSNVFVQKLDTNGNFLWANYMGGRGNDEGVSITNDADGNVIITGNFFNQADFDSGVGNLSLTSQEGYDMFIQKFDPDGKHIWLRQMGGPSIDKTASTVVEASGKIYTVGYFYNSADFNIGKSTGKLTSYGRNDGFIQKLSMETMSVEDFALTDGLVLYPNPTKGDFSVTFKHEQAKVYLRLLSVTGQVLMNKQYQHTKKIAIELHQPKGIYFLEISDHRSTKTVMKIIKN</sequence>
<proteinExistence type="predicted"/>
<feature type="domain" description="Secretion system C-terminal sorting" evidence="2">
    <location>
        <begin position="495"/>
        <end position="566"/>
    </location>
</feature>
<comment type="caution">
    <text evidence="3">The sequence shown here is derived from an EMBL/GenBank/DDBJ whole genome shotgun (WGS) entry which is preliminary data.</text>
</comment>
<dbReference type="Pfam" id="PF18962">
    <property type="entry name" value="Por_Secre_tail"/>
    <property type="match status" value="1"/>
</dbReference>
<evidence type="ECO:0000313" key="4">
    <source>
        <dbReference type="Proteomes" id="UP000541857"/>
    </source>
</evidence>
<dbReference type="Proteomes" id="UP000541857">
    <property type="component" value="Unassembled WGS sequence"/>
</dbReference>
<dbReference type="EMBL" id="JACGLT010000001">
    <property type="protein sequence ID" value="MBA6151493.1"/>
    <property type="molecule type" value="Genomic_DNA"/>
</dbReference>
<gene>
    <name evidence="3" type="ORF">H3Z82_01985</name>
</gene>